<dbReference type="Gene3D" id="2.40.50.90">
    <property type="match status" value="1"/>
</dbReference>
<dbReference type="Proteomes" id="UP000663852">
    <property type="component" value="Unassembled WGS sequence"/>
</dbReference>
<dbReference type="SMART" id="SM00333">
    <property type="entry name" value="TUDOR"/>
    <property type="match status" value="1"/>
</dbReference>
<protein>
    <recommendedName>
        <fullName evidence="2">Tudor domain-containing protein</fullName>
    </recommendedName>
</protein>
<feature type="compositionally biased region" description="Polar residues" evidence="1">
    <location>
        <begin position="13"/>
        <end position="27"/>
    </location>
</feature>
<evidence type="ECO:0000313" key="4">
    <source>
        <dbReference type="Proteomes" id="UP000663852"/>
    </source>
</evidence>
<dbReference type="Pfam" id="PF00567">
    <property type="entry name" value="TUDOR"/>
    <property type="match status" value="1"/>
</dbReference>
<dbReference type="CDD" id="cd20379">
    <property type="entry name" value="Tudor_dTUD-like"/>
    <property type="match status" value="1"/>
</dbReference>
<organism evidence="3 4">
    <name type="scientific">Adineta ricciae</name>
    <name type="common">Rotifer</name>
    <dbReference type="NCBI Taxonomy" id="249248"/>
    <lineage>
        <taxon>Eukaryota</taxon>
        <taxon>Metazoa</taxon>
        <taxon>Spiralia</taxon>
        <taxon>Gnathifera</taxon>
        <taxon>Rotifera</taxon>
        <taxon>Eurotatoria</taxon>
        <taxon>Bdelloidea</taxon>
        <taxon>Adinetida</taxon>
        <taxon>Adinetidae</taxon>
        <taxon>Adineta</taxon>
    </lineage>
</organism>
<dbReference type="PANTHER" id="PTHR22948">
    <property type="entry name" value="TUDOR DOMAIN CONTAINING PROTEIN"/>
    <property type="match status" value="1"/>
</dbReference>
<proteinExistence type="predicted"/>
<dbReference type="AlphaFoldDB" id="A0A813XS27"/>
<dbReference type="EMBL" id="CAJNOJ010000028">
    <property type="protein sequence ID" value="CAF0880305.1"/>
    <property type="molecule type" value="Genomic_DNA"/>
</dbReference>
<dbReference type="InterPro" id="IPR002999">
    <property type="entry name" value="Tudor"/>
</dbReference>
<dbReference type="InterPro" id="IPR050621">
    <property type="entry name" value="Tudor_domain_containing"/>
</dbReference>
<dbReference type="InterPro" id="IPR035437">
    <property type="entry name" value="SNase_OB-fold_sf"/>
</dbReference>
<sequence>MNGPIENKFRLETPNQHTQLKPPSSLTEFADSGVISRNTPISSIDEKNSNHSHDNSDDQSITTEVQYLSNIRKPKLQYKKWAENMQYSNCLVTYLDHPSAIFIQLIQDAERFQLMHQDMNRHYMDNLNMFSNISIHAFNIGDFCVAYSTRYFEFFRARILNIDQTKKQYLIIYVDFGNSEWVHSKGIRPLHPQFAELEVQGTPVTLSHTLPKKDLKTGTIEWDTSAGRQCTRKLRRLLIKPHGEPFLFVIVRFLSNERWWPLPFVDIKVDELIRDLAEILHRDGLARLTRNNKDLRMIYPNFGNYQNEHLIFGSLSSERLENRYR</sequence>
<dbReference type="SUPFAM" id="SSF63748">
    <property type="entry name" value="Tudor/PWWP/MBT"/>
    <property type="match status" value="1"/>
</dbReference>
<comment type="caution">
    <text evidence="3">The sequence shown here is derived from an EMBL/GenBank/DDBJ whole genome shotgun (WGS) entry which is preliminary data.</text>
</comment>
<evidence type="ECO:0000313" key="3">
    <source>
        <dbReference type="EMBL" id="CAF0880305.1"/>
    </source>
</evidence>
<feature type="region of interest" description="Disordered" evidence="1">
    <location>
        <begin position="1"/>
        <end position="61"/>
    </location>
</feature>
<evidence type="ECO:0000256" key="1">
    <source>
        <dbReference type="SAM" id="MobiDB-lite"/>
    </source>
</evidence>
<evidence type="ECO:0000259" key="2">
    <source>
        <dbReference type="PROSITE" id="PS50304"/>
    </source>
</evidence>
<reference evidence="3" key="1">
    <citation type="submission" date="2021-02" db="EMBL/GenBank/DDBJ databases">
        <authorList>
            <person name="Nowell W R."/>
        </authorList>
    </citation>
    <scope>NUCLEOTIDE SEQUENCE</scope>
</reference>
<feature type="compositionally biased region" description="Basic and acidic residues" evidence="1">
    <location>
        <begin position="44"/>
        <end position="56"/>
    </location>
</feature>
<gene>
    <name evidence="3" type="ORF">EDS130_LOCUS8756</name>
</gene>
<feature type="domain" description="Tudor" evidence="2">
    <location>
        <begin position="137"/>
        <end position="197"/>
    </location>
</feature>
<dbReference type="OrthoDB" id="10069557at2759"/>
<dbReference type="Gene3D" id="2.30.30.140">
    <property type="match status" value="1"/>
</dbReference>
<accession>A0A813XS27</accession>
<dbReference type="PROSITE" id="PS50304">
    <property type="entry name" value="TUDOR"/>
    <property type="match status" value="1"/>
</dbReference>
<name>A0A813XS27_ADIRI</name>
<dbReference type="PANTHER" id="PTHR22948:SF29">
    <property type="entry name" value="FI02030P-RELATED"/>
    <property type="match status" value="1"/>
</dbReference>